<protein>
    <submittedName>
        <fullName evidence="6">Tip120</fullName>
    </submittedName>
</protein>
<dbReference type="GO" id="GO:0010265">
    <property type="term" value="P:SCF complex assembly"/>
    <property type="evidence" value="ECO:0007669"/>
    <property type="project" value="InterPro"/>
</dbReference>
<dbReference type="InterPro" id="IPR039852">
    <property type="entry name" value="CAND1/CAND2"/>
</dbReference>
<dbReference type="InterPro" id="IPR013932">
    <property type="entry name" value="TATA-bd_TIP120"/>
</dbReference>
<feature type="region of interest" description="Disordered" evidence="4">
    <location>
        <begin position="311"/>
        <end position="355"/>
    </location>
</feature>
<sequence length="1300" mass="150388">MLGSFKKKLLSFDHDIRYMAISDLNNSLEKNKLTLEPDSEQQYLNLILERLEDSSSDVRSLSVKILKNFVAHLNHNLVKEALAHLHEKLLKDKSENKDIYNLAIFSIISGITQDRSDVLEYIAKTTIPKLIIGTREAESNEDKLVAIDIIRELIVKFGKSLPADQSSIQKLLLEHLRFSAPKRSIECLSQLTFVVSDELFDDTIEKLIDKLINEKEIKWIQVYIKTLTTITNGIGARFGKFLNRLIPLIVKFCQEKTYEEQDDLRENCLQALESFLYKFPKEVSQYLETFLKIFSKLIHYDPNLIIDHSQPESYESETGSESSGFSSDNDEDNEYLDMSEDDKDDSENDDFGDSDYDVVDNDDLSWKVRRASVKCFLALIRTNPRQIVKNFENIFTLLISCFKEHDSNVKSQIFETFSELLEQIKLMNINHSENPEIHDIVKKHIEKMIRLLDVQSIYKNKNKNNKNQNLISCLKITSLLFELFPKLNEPFLDKIIEGILFILEEKNNTNTDIKMEALHCLKIVIAKGQRKLLFNYLEQIFPKVVISIKSQFQRIAVEGLQVFNKLALKIPKQDNNSNGNNVNNGNENQNEINIEEENTDNGNDEDEKSWQNYGLKLHSITSEVLGSKNTDPIVKESSIIVLGTIISKFGNILTKDLPKTFELLYERLVNEITRLTTLKSFRIIAISKLDFSMKSIINKLIQQLKTFLRQKKREFKSWSLRTLTAIFKHHSKEITENTFDELFSEMKKLISAKDMHLSHITIRCVYTILEHNRNTIDLVLEKILPKVHIIIQSPLFQGIPAQTTLKFFEYLVNYDPNVLSFEKLKKPLYEIIKNQEDESLLVPQFFNSIAKVLANLISNIPEELGNKEIIKLTKEINHKEEKYSLFAIYSIGEIGKLKDLSTHKNLQKLLLSCFENESNLIKAAASSSFGNLSCGNIKFFLPFVIKTIQESTKHQYLTFRSLKEIITNIDPENPQSIKKIENHIGIILELLFKNCENENEGTRKVVSECLGKFSLLDPKKFIPKLKEQLETQSPITKQTIISAVKFIIHKDKTGADPILKEYMEHFLSGLKDENYKVRLAALETFNFTLNNKPTILKKVINKFLPTLYEETKVKRDLVQIVKIGQLENVIDKGLDNRKSAFDTMIILLRNSYELLDLSQFIEVIINGLSDINHEVIVLINDLILKLVQKNQQIIKTNVDKLAVGYKHILLKKVARSAVIREQQKHDEMVYSSLKVIFHISQLFESEKSKYFNDLIENTIRTDEEMNNKFSQLESSFENNYDGIEWSSNEFNEPSLLPSYY</sequence>
<evidence type="ECO:0000256" key="3">
    <source>
        <dbReference type="ARBA" id="ARBA00022786"/>
    </source>
</evidence>
<dbReference type="PANTHER" id="PTHR12696">
    <property type="entry name" value="TIP120"/>
    <property type="match status" value="1"/>
</dbReference>
<feature type="domain" description="TATA-binding protein interacting (TIP20)" evidence="5">
    <location>
        <begin position="1096"/>
        <end position="1256"/>
    </location>
</feature>
<evidence type="ECO:0000256" key="1">
    <source>
        <dbReference type="ARBA" id="ARBA00007657"/>
    </source>
</evidence>
<gene>
    <name evidence="6" type="ORF">M0812_06962</name>
</gene>
<dbReference type="SUPFAM" id="SSF48371">
    <property type="entry name" value="ARM repeat"/>
    <property type="match status" value="1"/>
</dbReference>
<reference evidence="6" key="1">
    <citation type="submission" date="2022-08" db="EMBL/GenBank/DDBJ databases">
        <title>Novel sulphate-reducing endosymbionts in the free-living metamonad Anaeramoeba.</title>
        <authorList>
            <person name="Jerlstrom-Hultqvist J."/>
            <person name="Cepicka I."/>
            <person name="Gallot-Lavallee L."/>
            <person name="Salas-Leiva D."/>
            <person name="Curtis B.A."/>
            <person name="Zahonova K."/>
            <person name="Pipaliya S."/>
            <person name="Dacks J."/>
            <person name="Roger A.J."/>
        </authorList>
    </citation>
    <scope>NUCLEOTIDE SEQUENCE</scope>
    <source>
        <strain evidence="6">Busselton2</strain>
    </source>
</reference>
<feature type="compositionally biased region" description="Low complexity" evidence="4">
    <location>
        <begin position="312"/>
        <end position="327"/>
    </location>
</feature>
<proteinExistence type="inferred from homology"/>
<dbReference type="Pfam" id="PF08623">
    <property type="entry name" value="TIP120"/>
    <property type="match status" value="1"/>
</dbReference>
<keyword evidence="2" id="KW-0677">Repeat</keyword>
<name>A0AAV8A910_9EUKA</name>
<accession>A0AAV8A910</accession>
<evidence type="ECO:0000259" key="5">
    <source>
        <dbReference type="Pfam" id="PF08623"/>
    </source>
</evidence>
<evidence type="ECO:0000256" key="2">
    <source>
        <dbReference type="ARBA" id="ARBA00022737"/>
    </source>
</evidence>
<dbReference type="Gene3D" id="1.25.10.10">
    <property type="entry name" value="Leucine-rich Repeat Variant"/>
    <property type="match status" value="1"/>
</dbReference>
<dbReference type="InterPro" id="IPR011989">
    <property type="entry name" value="ARM-like"/>
</dbReference>
<dbReference type="EMBL" id="JANTQA010000012">
    <property type="protein sequence ID" value="KAJ3450773.1"/>
    <property type="molecule type" value="Genomic_DNA"/>
</dbReference>
<dbReference type="Proteomes" id="UP001146793">
    <property type="component" value="Unassembled WGS sequence"/>
</dbReference>
<keyword evidence="3" id="KW-0833">Ubl conjugation pathway</keyword>
<comment type="similarity">
    <text evidence="1">Belongs to the CAND family.</text>
</comment>
<comment type="caution">
    <text evidence="6">The sequence shown here is derived from an EMBL/GenBank/DDBJ whole genome shotgun (WGS) entry which is preliminary data.</text>
</comment>
<dbReference type="InterPro" id="IPR016024">
    <property type="entry name" value="ARM-type_fold"/>
</dbReference>
<evidence type="ECO:0000256" key="4">
    <source>
        <dbReference type="SAM" id="MobiDB-lite"/>
    </source>
</evidence>
<evidence type="ECO:0000313" key="7">
    <source>
        <dbReference type="Proteomes" id="UP001146793"/>
    </source>
</evidence>
<organism evidence="6 7">
    <name type="scientific">Anaeramoeba flamelloides</name>
    <dbReference type="NCBI Taxonomy" id="1746091"/>
    <lineage>
        <taxon>Eukaryota</taxon>
        <taxon>Metamonada</taxon>
        <taxon>Anaeramoebidae</taxon>
        <taxon>Anaeramoeba</taxon>
    </lineage>
</organism>
<evidence type="ECO:0000313" key="6">
    <source>
        <dbReference type="EMBL" id="KAJ3450773.1"/>
    </source>
</evidence>
<feature type="compositionally biased region" description="Acidic residues" evidence="4">
    <location>
        <begin position="328"/>
        <end position="355"/>
    </location>
</feature>
<dbReference type="Pfam" id="PF25782">
    <property type="entry name" value="TPR_CAND1"/>
    <property type="match status" value="1"/>
</dbReference>